<feature type="compositionally biased region" description="Acidic residues" evidence="1">
    <location>
        <begin position="122"/>
        <end position="139"/>
    </location>
</feature>
<gene>
    <name evidence="2" type="ORF">SAMN05421742_101231</name>
</gene>
<accession>A0A1G7U958</accession>
<organism evidence="2 3">
    <name type="scientific">Roseospirillum parvum</name>
    <dbReference type="NCBI Taxonomy" id="83401"/>
    <lineage>
        <taxon>Bacteria</taxon>
        <taxon>Pseudomonadati</taxon>
        <taxon>Pseudomonadota</taxon>
        <taxon>Alphaproteobacteria</taxon>
        <taxon>Rhodospirillales</taxon>
        <taxon>Rhodospirillaceae</taxon>
        <taxon>Roseospirillum</taxon>
    </lineage>
</organism>
<proteinExistence type="predicted"/>
<keyword evidence="3" id="KW-1185">Reference proteome</keyword>
<sequence length="139" mass="14593">MSVRSSRRRKKAPPDAESLRAELAALLPPRLGDAARAYDRFVGAASLELEADAKAFAAHHAACKAALAHIEVLIKLIRWAEAPAAGPEASGAEPGAELGDDLGRLIAEARAHLAADLASELLDGETADPDSLDDDHEQD</sequence>
<evidence type="ECO:0000256" key="1">
    <source>
        <dbReference type="SAM" id="MobiDB-lite"/>
    </source>
</evidence>
<dbReference type="AlphaFoldDB" id="A0A1G7U958"/>
<evidence type="ECO:0000313" key="2">
    <source>
        <dbReference type="EMBL" id="SDG43300.1"/>
    </source>
</evidence>
<evidence type="ECO:0000313" key="3">
    <source>
        <dbReference type="Proteomes" id="UP000217076"/>
    </source>
</evidence>
<dbReference type="STRING" id="83401.SAMN05421742_101231"/>
<reference evidence="3" key="1">
    <citation type="submission" date="2016-10" db="EMBL/GenBank/DDBJ databases">
        <authorList>
            <person name="Varghese N."/>
            <person name="Submissions S."/>
        </authorList>
    </citation>
    <scope>NUCLEOTIDE SEQUENCE [LARGE SCALE GENOMIC DNA]</scope>
    <source>
        <strain evidence="3">930I</strain>
    </source>
</reference>
<protein>
    <submittedName>
        <fullName evidence="2">Uncharacterized protein</fullName>
    </submittedName>
</protein>
<dbReference type="Proteomes" id="UP000217076">
    <property type="component" value="Unassembled WGS sequence"/>
</dbReference>
<dbReference type="EMBL" id="FNCV01000001">
    <property type="protein sequence ID" value="SDG43300.1"/>
    <property type="molecule type" value="Genomic_DNA"/>
</dbReference>
<name>A0A1G7U958_9PROT</name>
<feature type="region of interest" description="Disordered" evidence="1">
    <location>
        <begin position="120"/>
        <end position="139"/>
    </location>
</feature>
<dbReference type="RefSeq" id="WP_143130903.1">
    <property type="nucleotide sequence ID" value="NZ_FNCV01000001.1"/>
</dbReference>